<dbReference type="EMBL" id="HBUE01206325">
    <property type="protein sequence ID" value="CAG6532106.1"/>
    <property type="molecule type" value="Transcribed_RNA"/>
</dbReference>
<proteinExistence type="predicted"/>
<reference evidence="1" key="1">
    <citation type="submission" date="2021-05" db="EMBL/GenBank/DDBJ databases">
        <authorList>
            <person name="Alioto T."/>
            <person name="Alioto T."/>
            <person name="Gomez Garrido J."/>
        </authorList>
    </citation>
    <scope>NUCLEOTIDE SEQUENCE</scope>
</reference>
<protein>
    <submittedName>
        <fullName evidence="1">(northern house mosquito) hypothetical protein</fullName>
    </submittedName>
</protein>
<dbReference type="AlphaFoldDB" id="A0A8D8HCN1"/>
<sequence>MEPNRRIHRLMAVPLHQLQHPKVLARHQLPTAQLPHTNPLIPASLEILLTSKDQRPTLGPLARLQDRVPIPQFLIPIEPRLPQTLHRALVIVRRYHLERSIRALEDGAATVLPLAALPLDAVLAAHVDGGGVPVVAPDHLVEAGGCFGWG</sequence>
<dbReference type="EMBL" id="HBUE01312632">
    <property type="protein sequence ID" value="CAG6583978.1"/>
    <property type="molecule type" value="Transcribed_RNA"/>
</dbReference>
<name>A0A8D8HCN1_CULPI</name>
<organism evidence="1">
    <name type="scientific">Culex pipiens</name>
    <name type="common">House mosquito</name>
    <dbReference type="NCBI Taxonomy" id="7175"/>
    <lineage>
        <taxon>Eukaryota</taxon>
        <taxon>Metazoa</taxon>
        <taxon>Ecdysozoa</taxon>
        <taxon>Arthropoda</taxon>
        <taxon>Hexapoda</taxon>
        <taxon>Insecta</taxon>
        <taxon>Pterygota</taxon>
        <taxon>Neoptera</taxon>
        <taxon>Endopterygota</taxon>
        <taxon>Diptera</taxon>
        <taxon>Nematocera</taxon>
        <taxon>Culicoidea</taxon>
        <taxon>Culicidae</taxon>
        <taxon>Culicinae</taxon>
        <taxon>Culicini</taxon>
        <taxon>Culex</taxon>
        <taxon>Culex</taxon>
    </lineage>
</organism>
<dbReference type="EMBL" id="HBUE01013457">
    <property type="protein sequence ID" value="CAG6449551.1"/>
    <property type="molecule type" value="Transcribed_RNA"/>
</dbReference>
<evidence type="ECO:0000313" key="1">
    <source>
        <dbReference type="EMBL" id="CAG6532106.1"/>
    </source>
</evidence>
<accession>A0A8D8HCN1</accession>